<evidence type="ECO:0000256" key="11">
    <source>
        <dbReference type="SAM" id="MobiDB-lite"/>
    </source>
</evidence>
<dbReference type="InterPro" id="IPR005282">
    <property type="entry name" value="LC_transporter"/>
</dbReference>
<dbReference type="Pfam" id="PF04193">
    <property type="entry name" value="PQ-loop"/>
    <property type="match status" value="2"/>
</dbReference>
<evidence type="ECO:0000256" key="12">
    <source>
        <dbReference type="SAM" id="Phobius"/>
    </source>
</evidence>
<dbReference type="Proteomes" id="UP000008866">
    <property type="component" value="Unassembled WGS sequence"/>
</dbReference>
<dbReference type="OMA" id="WIDVIYT"/>
<dbReference type="GO" id="GO:0000324">
    <property type="term" value="C:fungal-type vacuole"/>
    <property type="evidence" value="ECO:0007669"/>
    <property type="project" value="TreeGrafter"/>
</dbReference>
<dbReference type="Gene3D" id="1.20.1280.290">
    <property type="match status" value="1"/>
</dbReference>
<evidence type="ECO:0000256" key="5">
    <source>
        <dbReference type="ARBA" id="ARBA00022737"/>
    </source>
</evidence>
<dbReference type="InterPro" id="IPR006603">
    <property type="entry name" value="PQ-loop_rpt"/>
</dbReference>
<proteinExistence type="inferred from homology"/>
<evidence type="ECO:0000256" key="2">
    <source>
        <dbReference type="ARBA" id="ARBA00006855"/>
    </source>
</evidence>
<feature type="transmembrane region" description="Helical" evidence="12">
    <location>
        <begin position="71"/>
        <end position="90"/>
    </location>
</feature>
<protein>
    <submittedName>
        <fullName evidence="13">L-cystine transporter, putative</fullName>
    </submittedName>
</protein>
<dbReference type="PANTHER" id="PTHR13131">
    <property type="entry name" value="CYSTINOSIN"/>
    <property type="match status" value="1"/>
</dbReference>
<feature type="transmembrane region" description="Helical" evidence="12">
    <location>
        <begin position="213"/>
        <end position="234"/>
    </location>
</feature>
<evidence type="ECO:0000256" key="10">
    <source>
        <dbReference type="ARBA" id="ARBA00048473"/>
    </source>
</evidence>
<keyword evidence="7 12" id="KW-1133">Transmembrane helix</keyword>
<evidence type="ECO:0000256" key="6">
    <source>
        <dbReference type="ARBA" id="ARBA00022847"/>
    </source>
</evidence>
<comment type="similarity">
    <text evidence="2">Belongs to the cystinosin family.</text>
</comment>
<keyword evidence="3" id="KW-0813">Transport</keyword>
<reference evidence="14" key="1">
    <citation type="journal article" date="2011" name="Genome Biol.">
        <title>Comparative and functional genomics provide insights into the pathogenicity of dermatophytic fungi.</title>
        <authorList>
            <person name="Burmester A."/>
            <person name="Shelest E."/>
            <person name="Gloeckner G."/>
            <person name="Heddergott C."/>
            <person name="Schindler S."/>
            <person name="Staib P."/>
            <person name="Heidel A."/>
            <person name="Felder M."/>
            <person name="Petzold A."/>
            <person name="Szafranski K."/>
            <person name="Feuermann M."/>
            <person name="Pedruzzi I."/>
            <person name="Priebe S."/>
            <person name="Groth M."/>
            <person name="Winkler R."/>
            <person name="Li W."/>
            <person name="Kniemeyer O."/>
            <person name="Schroeckh V."/>
            <person name="Hertweck C."/>
            <person name="Hube B."/>
            <person name="White T.C."/>
            <person name="Platzer M."/>
            <person name="Guthke R."/>
            <person name="Heitman J."/>
            <person name="Woestemeyer J."/>
            <person name="Zipfel P.F."/>
            <person name="Monod M."/>
            <person name="Brakhage A.A."/>
        </authorList>
    </citation>
    <scope>NUCLEOTIDE SEQUENCE [LARGE SCALE GENOMIC DNA]</scope>
    <source>
        <strain evidence="14">ATCC MYA-4681 / CBS 112371</strain>
    </source>
</reference>
<evidence type="ECO:0000256" key="4">
    <source>
        <dbReference type="ARBA" id="ARBA00022692"/>
    </source>
</evidence>
<dbReference type="RefSeq" id="XP_003017671.1">
    <property type="nucleotide sequence ID" value="XM_003017625.1"/>
</dbReference>
<dbReference type="EMBL" id="ABSU01000001">
    <property type="protein sequence ID" value="EFE37026.1"/>
    <property type="molecule type" value="Genomic_DNA"/>
</dbReference>
<keyword evidence="4 12" id="KW-0812">Transmembrane</keyword>
<dbReference type="GO" id="GO:0015184">
    <property type="term" value="F:L-cystine transmembrane transporter activity"/>
    <property type="evidence" value="ECO:0007669"/>
    <property type="project" value="TreeGrafter"/>
</dbReference>
<feature type="region of interest" description="Disordered" evidence="11">
    <location>
        <begin position="278"/>
        <end position="306"/>
    </location>
</feature>
<keyword evidence="6" id="KW-0769">Symport</keyword>
<feature type="transmembrane region" description="Helical" evidence="12">
    <location>
        <begin position="111"/>
        <end position="133"/>
    </location>
</feature>
<organism evidence="13 14">
    <name type="scientific">Arthroderma benhamiae (strain ATCC MYA-4681 / CBS 112371)</name>
    <name type="common">Trichophyton mentagrophytes</name>
    <dbReference type="NCBI Taxonomy" id="663331"/>
    <lineage>
        <taxon>Eukaryota</taxon>
        <taxon>Fungi</taxon>
        <taxon>Dikarya</taxon>
        <taxon>Ascomycota</taxon>
        <taxon>Pezizomycotina</taxon>
        <taxon>Eurotiomycetes</taxon>
        <taxon>Eurotiomycetidae</taxon>
        <taxon>Onygenales</taxon>
        <taxon>Arthrodermataceae</taxon>
        <taxon>Trichophyton</taxon>
    </lineage>
</organism>
<keyword evidence="8 12" id="KW-0472">Membrane</keyword>
<dbReference type="SMART" id="SM00679">
    <property type="entry name" value="CTNS"/>
    <property type="match status" value="2"/>
</dbReference>
<comment type="catalytic activity">
    <reaction evidence="10">
        <text>L-cystine(out) + H(+)(out) = L-cystine(in) + H(+)(in)</text>
        <dbReference type="Rhea" id="RHEA:66172"/>
        <dbReference type="ChEBI" id="CHEBI:15378"/>
        <dbReference type="ChEBI" id="CHEBI:35491"/>
    </reaction>
    <physiologicalReaction direction="left-to-right" evidence="10">
        <dbReference type="Rhea" id="RHEA:66173"/>
    </physiologicalReaction>
</comment>
<keyword evidence="14" id="KW-1185">Reference proteome</keyword>
<dbReference type="AlphaFoldDB" id="D4AJV3"/>
<comment type="caution">
    <text evidence="13">The sequence shown here is derived from an EMBL/GenBank/DDBJ whole genome shotgun (WGS) entry which is preliminary data.</text>
</comment>
<dbReference type="GO" id="GO:0005774">
    <property type="term" value="C:vacuolar membrane"/>
    <property type="evidence" value="ECO:0007669"/>
    <property type="project" value="TreeGrafter"/>
</dbReference>
<accession>D4AJV3</accession>
<evidence type="ECO:0000256" key="3">
    <source>
        <dbReference type="ARBA" id="ARBA00022448"/>
    </source>
</evidence>
<dbReference type="GO" id="GO:0015293">
    <property type="term" value="F:symporter activity"/>
    <property type="evidence" value="ECO:0007669"/>
    <property type="project" value="UniProtKB-KW"/>
</dbReference>
<sequence length="306" mass="34191">MLALPLLPSPLPAVSLTGGHPEAAQRNHIAKKNKILHSMLCWSLSFYPQPIKNWQRRSTSGSTISFPTSNVLGFICYAVYTSTFYFSPVIRHQYAVRHPEAPEPTVRANDVAFAFHAVLLSVLTYSQFYPMIWGFKASAHQNVSAPVAGMVVGCVLCILGVFLLAWSKGGNDASDWAWIDGIYTMSYVKLLATVVKYCPQVYLNYRLKSTVGWSIWQILLDLIGGILSLIQLVIDSSLENDWSGITGNPAKFGLSNVSIFFDFIFIAQHYILYRNSNGSKESDDEDEDVESQASVRQPLLRQRERA</sequence>
<feature type="transmembrane region" description="Helical" evidence="12">
    <location>
        <begin position="254"/>
        <end position="273"/>
    </location>
</feature>
<gene>
    <name evidence="13" type="ORF">ARB_04553</name>
</gene>
<evidence type="ECO:0000256" key="7">
    <source>
        <dbReference type="ARBA" id="ARBA00022989"/>
    </source>
</evidence>
<evidence type="ECO:0000256" key="8">
    <source>
        <dbReference type="ARBA" id="ARBA00023136"/>
    </source>
</evidence>
<comment type="subcellular location">
    <subcellularLocation>
        <location evidence="1">Lysosome membrane</location>
        <topology evidence="1">Multi-pass membrane protein</topology>
    </subcellularLocation>
</comment>
<dbReference type="GeneID" id="9522516"/>
<dbReference type="HOGENOM" id="CLU_046327_0_1_1"/>
<name>D4AJV3_ARTBC</name>
<dbReference type="KEGG" id="abe:ARB_04553"/>
<feature type="transmembrane region" description="Helical" evidence="12">
    <location>
        <begin position="145"/>
        <end position="166"/>
    </location>
</feature>
<keyword evidence="5" id="KW-0677">Repeat</keyword>
<evidence type="ECO:0000313" key="14">
    <source>
        <dbReference type="Proteomes" id="UP000008866"/>
    </source>
</evidence>
<keyword evidence="9" id="KW-0458">Lysosome</keyword>
<evidence type="ECO:0000256" key="9">
    <source>
        <dbReference type="ARBA" id="ARBA00023228"/>
    </source>
</evidence>
<evidence type="ECO:0000313" key="13">
    <source>
        <dbReference type="EMBL" id="EFE37026.1"/>
    </source>
</evidence>
<evidence type="ECO:0000256" key="1">
    <source>
        <dbReference type="ARBA" id="ARBA00004155"/>
    </source>
</evidence>
<dbReference type="eggNOG" id="KOG3145">
    <property type="taxonomic scope" value="Eukaryota"/>
</dbReference>
<dbReference type="FunFam" id="1.20.1280.290:FF:000016">
    <property type="entry name" value="Cystinosin homolog"/>
    <property type="match status" value="1"/>
</dbReference>
<dbReference type="PANTHER" id="PTHR13131:SF5">
    <property type="entry name" value="CYSTINOSIN"/>
    <property type="match status" value="1"/>
</dbReference>